<accession>A0A1G1XQ64</accession>
<organism evidence="2 3">
    <name type="scientific">Candidatus Buchananbacteria bacterium RBG_13_36_9</name>
    <dbReference type="NCBI Taxonomy" id="1797530"/>
    <lineage>
        <taxon>Bacteria</taxon>
        <taxon>Candidatus Buchananiibacteriota</taxon>
    </lineage>
</organism>
<keyword evidence="1" id="KW-0812">Transmembrane</keyword>
<evidence type="ECO:0000256" key="1">
    <source>
        <dbReference type="SAM" id="Phobius"/>
    </source>
</evidence>
<gene>
    <name evidence="2" type="ORF">A2Y82_02605</name>
</gene>
<feature type="transmembrane region" description="Helical" evidence="1">
    <location>
        <begin position="29"/>
        <end position="48"/>
    </location>
</feature>
<evidence type="ECO:0000313" key="3">
    <source>
        <dbReference type="Proteomes" id="UP000176498"/>
    </source>
</evidence>
<feature type="transmembrane region" description="Helical" evidence="1">
    <location>
        <begin position="86"/>
        <end position="105"/>
    </location>
</feature>
<dbReference type="Proteomes" id="UP000176498">
    <property type="component" value="Unassembled WGS sequence"/>
</dbReference>
<sequence length="109" mass="12779">MLEHEKCSLQLKALLRVKLRRTEENEMDYIFIALVVFVFLFGFHENYLKGNSTQKKKIKKALIICICFFISGIIMGVTMFNMPFTYALRIHLIANMAIIFYEIFICGND</sequence>
<comment type="caution">
    <text evidence="2">The sequence shown here is derived from an EMBL/GenBank/DDBJ whole genome shotgun (WGS) entry which is preliminary data.</text>
</comment>
<keyword evidence="1" id="KW-1133">Transmembrane helix</keyword>
<name>A0A1G1XQ64_9BACT</name>
<protein>
    <submittedName>
        <fullName evidence="2">Uncharacterized protein</fullName>
    </submittedName>
</protein>
<reference evidence="2 3" key="1">
    <citation type="journal article" date="2016" name="Nat. Commun.">
        <title>Thousands of microbial genomes shed light on interconnected biogeochemical processes in an aquifer system.</title>
        <authorList>
            <person name="Anantharaman K."/>
            <person name="Brown C.T."/>
            <person name="Hug L.A."/>
            <person name="Sharon I."/>
            <person name="Castelle C.J."/>
            <person name="Probst A.J."/>
            <person name="Thomas B.C."/>
            <person name="Singh A."/>
            <person name="Wilkins M.J."/>
            <person name="Karaoz U."/>
            <person name="Brodie E.L."/>
            <person name="Williams K.H."/>
            <person name="Hubbard S.S."/>
            <person name="Banfield J.F."/>
        </authorList>
    </citation>
    <scope>NUCLEOTIDE SEQUENCE [LARGE SCALE GENOMIC DNA]</scope>
</reference>
<dbReference type="AlphaFoldDB" id="A0A1G1XQ64"/>
<feature type="transmembrane region" description="Helical" evidence="1">
    <location>
        <begin position="60"/>
        <end position="80"/>
    </location>
</feature>
<keyword evidence="1" id="KW-0472">Membrane</keyword>
<proteinExistence type="predicted"/>
<evidence type="ECO:0000313" key="2">
    <source>
        <dbReference type="EMBL" id="OGY41746.1"/>
    </source>
</evidence>
<dbReference type="EMBL" id="MHHZ01000014">
    <property type="protein sequence ID" value="OGY41746.1"/>
    <property type="molecule type" value="Genomic_DNA"/>
</dbReference>